<dbReference type="PANTHER" id="PTHR30250:SF11">
    <property type="entry name" value="O-ANTIGEN TRANSPORTER-RELATED"/>
    <property type="match status" value="1"/>
</dbReference>
<dbReference type="Pfam" id="PF01943">
    <property type="entry name" value="Polysacc_synt"/>
    <property type="match status" value="1"/>
</dbReference>
<evidence type="ECO:0000256" key="6">
    <source>
        <dbReference type="SAM" id="Phobius"/>
    </source>
</evidence>
<accession>A0ABU1U1H9</accession>
<feature type="transmembrane region" description="Helical" evidence="6">
    <location>
        <begin position="447"/>
        <end position="465"/>
    </location>
</feature>
<feature type="transmembrane region" description="Helical" evidence="6">
    <location>
        <begin position="327"/>
        <end position="346"/>
    </location>
</feature>
<gene>
    <name evidence="7" type="ORF">J2X07_002305</name>
</gene>
<feature type="transmembrane region" description="Helical" evidence="6">
    <location>
        <begin position="358"/>
        <end position="376"/>
    </location>
</feature>
<dbReference type="InterPro" id="IPR002797">
    <property type="entry name" value="Polysacc_synth"/>
</dbReference>
<organism evidence="7 8">
    <name type="scientific">Fictibacillus barbaricus</name>
    <dbReference type="NCBI Taxonomy" id="182136"/>
    <lineage>
        <taxon>Bacteria</taxon>
        <taxon>Bacillati</taxon>
        <taxon>Bacillota</taxon>
        <taxon>Bacilli</taxon>
        <taxon>Bacillales</taxon>
        <taxon>Fictibacillaceae</taxon>
        <taxon>Fictibacillus</taxon>
    </lineage>
</organism>
<feature type="transmembrane region" description="Helical" evidence="6">
    <location>
        <begin position="86"/>
        <end position="103"/>
    </location>
</feature>
<keyword evidence="3 6" id="KW-0812">Transmembrane</keyword>
<evidence type="ECO:0000256" key="3">
    <source>
        <dbReference type="ARBA" id="ARBA00022692"/>
    </source>
</evidence>
<feature type="transmembrane region" description="Helical" evidence="6">
    <location>
        <begin position="421"/>
        <end position="441"/>
    </location>
</feature>
<sequence length="489" mass="56193">MIKIKKQIFTLFFAGAIAQLVTFLIGVYLNRTLDLESRGLFGQLFLLFGFFCTPITSGISASILYYIPLNISNRLKSYYIIQQSNFLLLCIGLFLFFIIYFNADYISQFFGDTGLNNQLIRLFSVYPLLKLLSSHYVNILVSFNKSKSAAIFSICESLLYLLFVVGSQIFFNDIKILIIALIIQAFLVAIFVQIKLFTYKSEKKFNLIMLKKQIKYAGTLAITSSIGYWGWEIDKLFVSKLYSPTDYAIYIAGATEIPFVNTLITSTSTILIPIISVLYREGKFKEISIEWTEAIKNNAIFILPIFLFSFFYAEFIILFLYGKKFLGSILFFRIYMIVTPLRIMTYGTITQAIGRTKINFYVALAFLIINTILNFLLIDSLGPIGCSIATVISTIIMAILYLKFIKKELKIKIVQLIPFKFLLQILLISFVAILPTLAFYHLDFPPIKLLISFLTFIIMYILLCIKFKIINLKLFLSLFNKKDEREVDV</sequence>
<comment type="caution">
    <text evidence="7">The sequence shown here is derived from an EMBL/GenBank/DDBJ whole genome shotgun (WGS) entry which is preliminary data.</text>
</comment>
<proteinExistence type="predicted"/>
<feature type="transmembrane region" description="Helical" evidence="6">
    <location>
        <begin position="214"/>
        <end position="231"/>
    </location>
</feature>
<keyword evidence="4 6" id="KW-1133">Transmembrane helix</keyword>
<feature type="transmembrane region" description="Helical" evidence="6">
    <location>
        <begin position="7"/>
        <end position="29"/>
    </location>
</feature>
<protein>
    <submittedName>
        <fullName evidence="7">O-antigen/teichoic acid export membrane protein</fullName>
    </submittedName>
</protein>
<keyword evidence="5 6" id="KW-0472">Membrane</keyword>
<feature type="transmembrane region" description="Helical" evidence="6">
    <location>
        <begin position="41"/>
        <end position="66"/>
    </location>
</feature>
<evidence type="ECO:0000313" key="7">
    <source>
        <dbReference type="EMBL" id="MDR7073319.1"/>
    </source>
</evidence>
<reference evidence="7 8" key="1">
    <citation type="submission" date="2023-07" db="EMBL/GenBank/DDBJ databases">
        <title>Sorghum-associated microbial communities from plants grown in Nebraska, USA.</title>
        <authorList>
            <person name="Schachtman D."/>
        </authorList>
    </citation>
    <scope>NUCLEOTIDE SEQUENCE [LARGE SCALE GENOMIC DNA]</scope>
    <source>
        <strain evidence="7 8">BE211</strain>
    </source>
</reference>
<feature type="transmembrane region" description="Helical" evidence="6">
    <location>
        <begin position="300"/>
        <end position="321"/>
    </location>
</feature>
<dbReference type="Proteomes" id="UP001258181">
    <property type="component" value="Unassembled WGS sequence"/>
</dbReference>
<evidence type="ECO:0000256" key="2">
    <source>
        <dbReference type="ARBA" id="ARBA00022475"/>
    </source>
</evidence>
<feature type="transmembrane region" description="Helical" evidence="6">
    <location>
        <begin position="150"/>
        <end position="170"/>
    </location>
</feature>
<dbReference type="InterPro" id="IPR050833">
    <property type="entry name" value="Poly_Biosynth_Transport"/>
</dbReference>
<dbReference type="EMBL" id="JAVDWA010000003">
    <property type="protein sequence ID" value="MDR7073319.1"/>
    <property type="molecule type" value="Genomic_DNA"/>
</dbReference>
<keyword evidence="8" id="KW-1185">Reference proteome</keyword>
<comment type="subcellular location">
    <subcellularLocation>
        <location evidence="1">Cell membrane</location>
        <topology evidence="1">Multi-pass membrane protein</topology>
    </subcellularLocation>
</comment>
<evidence type="ECO:0000256" key="1">
    <source>
        <dbReference type="ARBA" id="ARBA00004651"/>
    </source>
</evidence>
<feature type="transmembrane region" description="Helical" evidence="6">
    <location>
        <begin position="176"/>
        <end position="194"/>
    </location>
</feature>
<evidence type="ECO:0000256" key="4">
    <source>
        <dbReference type="ARBA" id="ARBA00022989"/>
    </source>
</evidence>
<feature type="transmembrane region" description="Helical" evidence="6">
    <location>
        <begin position="123"/>
        <end position="143"/>
    </location>
</feature>
<name>A0ABU1U1H9_9BACL</name>
<evidence type="ECO:0000313" key="8">
    <source>
        <dbReference type="Proteomes" id="UP001258181"/>
    </source>
</evidence>
<dbReference type="PANTHER" id="PTHR30250">
    <property type="entry name" value="PST FAMILY PREDICTED COLANIC ACID TRANSPORTER"/>
    <property type="match status" value="1"/>
</dbReference>
<keyword evidence="2" id="KW-1003">Cell membrane</keyword>
<feature type="transmembrane region" description="Helical" evidence="6">
    <location>
        <begin position="382"/>
        <end position="401"/>
    </location>
</feature>
<evidence type="ECO:0000256" key="5">
    <source>
        <dbReference type="ARBA" id="ARBA00023136"/>
    </source>
</evidence>
<feature type="transmembrane region" description="Helical" evidence="6">
    <location>
        <begin position="259"/>
        <end position="279"/>
    </location>
</feature>
<dbReference type="RefSeq" id="WP_310258820.1">
    <property type="nucleotide sequence ID" value="NZ_JAVDWA010000003.1"/>
</dbReference>